<gene>
    <name evidence="2" type="ORF">BSAL_70820</name>
</gene>
<organism evidence="2 3">
    <name type="scientific">Bodo saltans</name>
    <name type="common">Flagellated protozoan</name>
    <dbReference type="NCBI Taxonomy" id="75058"/>
    <lineage>
        <taxon>Eukaryota</taxon>
        <taxon>Discoba</taxon>
        <taxon>Euglenozoa</taxon>
        <taxon>Kinetoplastea</taxon>
        <taxon>Metakinetoplastina</taxon>
        <taxon>Eubodonida</taxon>
        <taxon>Bodonidae</taxon>
        <taxon>Bodo</taxon>
    </lineage>
</organism>
<dbReference type="EMBL" id="CYKH01000532">
    <property type="protein sequence ID" value="CUG05178.1"/>
    <property type="molecule type" value="Genomic_DNA"/>
</dbReference>
<evidence type="ECO:0000313" key="2">
    <source>
        <dbReference type="EMBL" id="CUG05178.1"/>
    </source>
</evidence>
<feature type="signal peptide" evidence="1">
    <location>
        <begin position="1"/>
        <end position="28"/>
    </location>
</feature>
<feature type="chain" id="PRO_5006621648" evidence="1">
    <location>
        <begin position="29"/>
        <end position="500"/>
    </location>
</feature>
<dbReference type="Proteomes" id="UP000051952">
    <property type="component" value="Unassembled WGS sequence"/>
</dbReference>
<evidence type="ECO:0000256" key="1">
    <source>
        <dbReference type="SAM" id="SignalP"/>
    </source>
</evidence>
<protein>
    <submittedName>
        <fullName evidence="2">Membrane-associated protein, putative</fullName>
    </submittedName>
</protein>
<keyword evidence="3" id="KW-1185">Reference proteome</keyword>
<sequence>MANKLGNRCVLMLFIVSCAILTMQFLMADLEGGRKGVITLHAPNFVSQEYGDPRFDIPTDEARAKEICNAAATHIQLASKTLLGASFSPLSPPFHKIVKSADVCRQYPAMVRFLEALRRLHRSYPHDERCWDQWWNAFQDCVKDTVIARMYQFGGIELSGQLYVAGGFGRYVSRYSIGHDPREDFFPQELVHTSAKKECQNFTILFLSYCDYDIYAASRNDVVRRTALRLFLADFPNFFFLHYSPSMVMPGNIGASVLGDRDPFYPDRREKGLYFTLFPRMIPIPHFPENVKTLERIMEDSWPPRPYGSRRHQVVWRGSSTGEQVPYSRSDRSRVVAQFVDASGSSVPWADVAFSAPLCQGVTRREVPRVAHRMNADSLMHYQVHLDIDGNTNSWDGLRWRLIFGMVVVKARSSNGYTQWYYPRLQNGVNIIEVPVDEVGEAARAVLNDVDRGTNIASKAKEFGDLYLSFPAMERAVRNAVRNAWRVGYDDRTKWCISPC</sequence>
<keyword evidence="1" id="KW-0732">Signal</keyword>
<dbReference type="AlphaFoldDB" id="A0A0S4IVP3"/>
<evidence type="ECO:0000313" key="3">
    <source>
        <dbReference type="Proteomes" id="UP000051952"/>
    </source>
</evidence>
<name>A0A0S4IVP3_BODSA</name>
<reference evidence="3" key="1">
    <citation type="submission" date="2015-09" db="EMBL/GenBank/DDBJ databases">
        <authorList>
            <consortium name="Pathogen Informatics"/>
        </authorList>
    </citation>
    <scope>NUCLEOTIDE SEQUENCE [LARGE SCALE GENOMIC DNA]</scope>
    <source>
        <strain evidence="3">Lake Konstanz</strain>
    </source>
</reference>
<dbReference type="VEuPathDB" id="TriTrypDB:BSAL_70820"/>
<accession>A0A0S4IVP3</accession>
<proteinExistence type="predicted"/>